<comment type="caution">
    <text evidence="1">The sequence shown here is derived from an EMBL/GenBank/DDBJ whole genome shotgun (WGS) entry which is preliminary data.</text>
</comment>
<dbReference type="InterPro" id="IPR008000">
    <property type="entry name" value="Rham/fucose_mutarotase"/>
</dbReference>
<organism evidence="1 2">
    <name type="scientific">Mucilaginibacter pocheonensis</name>
    <dbReference type="NCBI Taxonomy" id="398050"/>
    <lineage>
        <taxon>Bacteria</taxon>
        <taxon>Pseudomonadati</taxon>
        <taxon>Bacteroidota</taxon>
        <taxon>Sphingobacteriia</taxon>
        <taxon>Sphingobacteriales</taxon>
        <taxon>Sphingobacteriaceae</taxon>
        <taxon>Mucilaginibacter</taxon>
    </lineage>
</organism>
<dbReference type="Pfam" id="PF05336">
    <property type="entry name" value="rhaM"/>
    <property type="match status" value="1"/>
</dbReference>
<sequence length="237" mass="27403">MALSFTACKQAAKKESETPGSARVTKPELIKKPVIVELIIPKDSVFNPHSLYDLAKGFALNLNDINRWKNYVTLYANIENPEKLVNSIKMAYPYAVVKYFDKPFYHFNRKMCADTTNSKEWDNIFLTANLVKDTKLQQAYLDHHATQFEKWPEVSQGFCNARFQQLLVFKNERQLMLVISIPKGESLDKLNLLTTKNNPRVNDWNKLMAKYQEGIPGTKPGEVWVFLKPLDHPHQNK</sequence>
<dbReference type="InterPro" id="IPR052996">
    <property type="entry name" value="Carb_Metab_Mutarotase"/>
</dbReference>
<dbReference type="RefSeq" id="WP_310099234.1">
    <property type="nucleotide sequence ID" value="NZ_JAVDUU010000004.1"/>
</dbReference>
<name>A0ABU1TF09_9SPHI</name>
<evidence type="ECO:0000313" key="2">
    <source>
        <dbReference type="Proteomes" id="UP001247620"/>
    </source>
</evidence>
<dbReference type="SUPFAM" id="SSF54909">
    <property type="entry name" value="Dimeric alpha+beta barrel"/>
    <property type="match status" value="1"/>
</dbReference>
<evidence type="ECO:0000313" key="1">
    <source>
        <dbReference type="EMBL" id="MDR6943990.1"/>
    </source>
</evidence>
<dbReference type="Proteomes" id="UP001247620">
    <property type="component" value="Unassembled WGS sequence"/>
</dbReference>
<accession>A0ABU1TF09</accession>
<evidence type="ECO:0008006" key="3">
    <source>
        <dbReference type="Google" id="ProtNLM"/>
    </source>
</evidence>
<dbReference type="PANTHER" id="PTHR43239:SF1">
    <property type="entry name" value="UPF0734 PROTEIN DDB_G0273871_DDB_G0273177"/>
    <property type="match status" value="1"/>
</dbReference>
<protein>
    <recommendedName>
        <fullName evidence="3">L-rhamnose mutarotase</fullName>
    </recommendedName>
</protein>
<dbReference type="PANTHER" id="PTHR43239">
    <property type="entry name" value="UPF0734 PROTEIN DDB_G0273871/DDB_G0273177"/>
    <property type="match status" value="1"/>
</dbReference>
<dbReference type="InterPro" id="IPR011008">
    <property type="entry name" value="Dimeric_a/b-barrel"/>
</dbReference>
<proteinExistence type="predicted"/>
<reference evidence="1 2" key="1">
    <citation type="submission" date="2023-07" db="EMBL/GenBank/DDBJ databases">
        <title>Sorghum-associated microbial communities from plants grown in Nebraska, USA.</title>
        <authorList>
            <person name="Schachtman D."/>
        </authorList>
    </citation>
    <scope>NUCLEOTIDE SEQUENCE [LARGE SCALE GENOMIC DNA]</scope>
    <source>
        <strain evidence="1 2">3262</strain>
    </source>
</reference>
<keyword evidence="2" id="KW-1185">Reference proteome</keyword>
<dbReference type="EMBL" id="JAVDUU010000004">
    <property type="protein sequence ID" value="MDR6943990.1"/>
    <property type="molecule type" value="Genomic_DNA"/>
</dbReference>
<dbReference type="Gene3D" id="3.30.70.100">
    <property type="match status" value="1"/>
</dbReference>
<gene>
    <name evidence="1" type="ORF">J2W55_003850</name>
</gene>